<name>A0A8H7Q473_MORIS</name>
<dbReference type="OrthoDB" id="5951731at2759"/>
<comment type="caution">
    <text evidence="1">The sequence shown here is derived from an EMBL/GenBank/DDBJ whole genome shotgun (WGS) entry which is preliminary data.</text>
</comment>
<reference evidence="1" key="1">
    <citation type="submission" date="2020-12" db="EMBL/GenBank/DDBJ databases">
        <title>Metabolic potential, ecology and presence of endohyphal bacteria is reflected in genomic diversity of Mucoromycotina.</title>
        <authorList>
            <person name="Muszewska A."/>
            <person name="Okrasinska A."/>
            <person name="Steczkiewicz K."/>
            <person name="Drgas O."/>
            <person name="Orlowska M."/>
            <person name="Perlinska-Lenart U."/>
            <person name="Aleksandrzak-Piekarczyk T."/>
            <person name="Szatraj K."/>
            <person name="Zielenkiewicz U."/>
            <person name="Pilsyk S."/>
            <person name="Malc E."/>
            <person name="Mieczkowski P."/>
            <person name="Kruszewska J.S."/>
            <person name="Biernat P."/>
            <person name="Pawlowska J."/>
        </authorList>
    </citation>
    <scope>NUCLEOTIDE SEQUENCE</scope>
    <source>
        <strain evidence="1">WA0000067209</strain>
    </source>
</reference>
<keyword evidence="2" id="KW-1185">Reference proteome</keyword>
<feature type="non-terminal residue" evidence="1">
    <location>
        <position position="1"/>
    </location>
</feature>
<accession>A0A8H7Q473</accession>
<dbReference type="Proteomes" id="UP000654370">
    <property type="component" value="Unassembled WGS sequence"/>
</dbReference>
<dbReference type="AlphaFoldDB" id="A0A8H7Q473"/>
<evidence type="ECO:0000313" key="2">
    <source>
        <dbReference type="Proteomes" id="UP000654370"/>
    </source>
</evidence>
<dbReference type="EMBL" id="JAEPQZ010000002">
    <property type="protein sequence ID" value="KAG2184744.1"/>
    <property type="molecule type" value="Genomic_DNA"/>
</dbReference>
<evidence type="ECO:0000313" key="1">
    <source>
        <dbReference type="EMBL" id="KAG2184744.1"/>
    </source>
</evidence>
<gene>
    <name evidence="1" type="ORF">INT43_000657</name>
</gene>
<proteinExistence type="predicted"/>
<protein>
    <submittedName>
        <fullName evidence="1">Uncharacterized protein</fullName>
    </submittedName>
</protein>
<organism evidence="1 2">
    <name type="scientific">Mortierella isabellina</name>
    <name type="common">Filamentous fungus</name>
    <name type="synonym">Umbelopsis isabellina</name>
    <dbReference type="NCBI Taxonomy" id="91625"/>
    <lineage>
        <taxon>Eukaryota</taxon>
        <taxon>Fungi</taxon>
        <taxon>Fungi incertae sedis</taxon>
        <taxon>Mucoromycota</taxon>
        <taxon>Mucoromycotina</taxon>
        <taxon>Umbelopsidomycetes</taxon>
        <taxon>Umbelopsidales</taxon>
        <taxon>Umbelopsidaceae</taxon>
        <taxon>Umbelopsis</taxon>
    </lineage>
</organism>
<sequence length="188" mass="21781">MSLNPNHIAKVKELRHDDSLRLQFSAFNASFNLHLIPNLDLFHPNAVFHSEVSGSHSLKHEDYRIYRGVAVNDENTDSRWAQEQTGVWRDHYSLESETNKGILGWARIIIHHDLDCHSQISHPVFEGSFSVEGDIYHIKRLSNYRLTKRSDDVELHQTDALDTTTMVIYRDSDTEEVQTLSKRSDEQP</sequence>